<dbReference type="AlphaFoldDB" id="A0A6A5ZW11"/>
<dbReference type="SUPFAM" id="SSF53474">
    <property type="entry name" value="alpha/beta-Hydrolases"/>
    <property type="match status" value="1"/>
</dbReference>
<comment type="similarity">
    <text evidence="2">Belongs to the AB hydrolase superfamily. Epoxide hydrolase family.</text>
</comment>
<feature type="signal peptide" evidence="3">
    <location>
        <begin position="1"/>
        <end position="18"/>
    </location>
</feature>
<dbReference type="InterPro" id="IPR029058">
    <property type="entry name" value="AB_hydrolase_fold"/>
</dbReference>
<dbReference type="PANTHER" id="PTHR43329">
    <property type="entry name" value="EPOXIDE HYDROLASE"/>
    <property type="match status" value="1"/>
</dbReference>
<evidence type="ECO:0000313" key="6">
    <source>
        <dbReference type="Proteomes" id="UP000799770"/>
    </source>
</evidence>
<dbReference type="Proteomes" id="UP000799770">
    <property type="component" value="Unassembled WGS sequence"/>
</dbReference>
<dbReference type="Pfam" id="PF00561">
    <property type="entry name" value="Abhydrolase_1"/>
    <property type="match status" value="1"/>
</dbReference>
<dbReference type="EMBL" id="ML977310">
    <property type="protein sequence ID" value="KAF2123235.1"/>
    <property type="molecule type" value="Genomic_DNA"/>
</dbReference>
<protein>
    <submittedName>
        <fullName evidence="5">Putative hydrolase</fullName>
    </submittedName>
</protein>
<dbReference type="PRINTS" id="PR00412">
    <property type="entry name" value="EPOXHYDRLASE"/>
</dbReference>
<feature type="chain" id="PRO_5025373032" evidence="3">
    <location>
        <begin position="19"/>
        <end position="315"/>
    </location>
</feature>
<organism evidence="5 6">
    <name type="scientific">Lophiotrema nucula</name>
    <dbReference type="NCBI Taxonomy" id="690887"/>
    <lineage>
        <taxon>Eukaryota</taxon>
        <taxon>Fungi</taxon>
        <taxon>Dikarya</taxon>
        <taxon>Ascomycota</taxon>
        <taxon>Pezizomycotina</taxon>
        <taxon>Dothideomycetes</taxon>
        <taxon>Pleosporomycetidae</taxon>
        <taxon>Pleosporales</taxon>
        <taxon>Lophiotremataceae</taxon>
        <taxon>Lophiotrema</taxon>
    </lineage>
</organism>
<evidence type="ECO:0000256" key="3">
    <source>
        <dbReference type="SAM" id="SignalP"/>
    </source>
</evidence>
<reference evidence="5" key="1">
    <citation type="journal article" date="2020" name="Stud. Mycol.">
        <title>101 Dothideomycetes genomes: a test case for predicting lifestyles and emergence of pathogens.</title>
        <authorList>
            <person name="Haridas S."/>
            <person name="Albert R."/>
            <person name="Binder M."/>
            <person name="Bloem J."/>
            <person name="Labutti K."/>
            <person name="Salamov A."/>
            <person name="Andreopoulos B."/>
            <person name="Baker S."/>
            <person name="Barry K."/>
            <person name="Bills G."/>
            <person name="Bluhm B."/>
            <person name="Cannon C."/>
            <person name="Castanera R."/>
            <person name="Culley D."/>
            <person name="Daum C."/>
            <person name="Ezra D."/>
            <person name="Gonzalez J."/>
            <person name="Henrissat B."/>
            <person name="Kuo A."/>
            <person name="Liang C."/>
            <person name="Lipzen A."/>
            <person name="Lutzoni F."/>
            <person name="Magnuson J."/>
            <person name="Mondo S."/>
            <person name="Nolan M."/>
            <person name="Ohm R."/>
            <person name="Pangilinan J."/>
            <person name="Park H.-J."/>
            <person name="Ramirez L."/>
            <person name="Alfaro M."/>
            <person name="Sun H."/>
            <person name="Tritt A."/>
            <person name="Yoshinaga Y."/>
            <person name="Zwiers L.-H."/>
            <person name="Turgeon B."/>
            <person name="Goodwin S."/>
            <person name="Spatafora J."/>
            <person name="Crous P."/>
            <person name="Grigoriev I."/>
        </authorList>
    </citation>
    <scope>NUCLEOTIDE SEQUENCE</scope>
    <source>
        <strain evidence="5">CBS 627.86</strain>
    </source>
</reference>
<sequence>MRISSISTWICLQTLVSAHLKPPPNPNGEQLFINNNGVTIHYRKYGSGPYLIFQHGFPDRETTWNDFQVPLFSKHYTVITPTLRGFPPSAIPPNVADYTFANYTSDLLAILDHENAPSATLIGHDFGGGIVQSFSHTYPDKVAALIVVNAPILPTFISLIEYDKEEQEYAKYTIPYYTYEPGQPKNISKLVEWIRNDTYRAEIAAYLDSSPIYGMLDFYKNNYPGPPYGQNLTAALNITKESWTQKVPSMLLWGEEDPYFSPKLIDGLEGWFEFGLRLVTVPRAGHWVFRDQWQRANEEIWSFLRIAGGIEGSFV</sequence>
<evidence type="ECO:0000256" key="1">
    <source>
        <dbReference type="ARBA" id="ARBA00022801"/>
    </source>
</evidence>
<accession>A0A6A5ZW11</accession>
<dbReference type="InterPro" id="IPR000639">
    <property type="entry name" value="Epox_hydrolase-like"/>
</dbReference>
<evidence type="ECO:0000256" key="2">
    <source>
        <dbReference type="ARBA" id="ARBA00038334"/>
    </source>
</evidence>
<gene>
    <name evidence="5" type="ORF">BDV96DRAFT_681772</name>
</gene>
<dbReference type="PRINTS" id="PR00111">
    <property type="entry name" value="ABHYDROLASE"/>
</dbReference>
<proteinExistence type="inferred from homology"/>
<keyword evidence="1 5" id="KW-0378">Hydrolase</keyword>
<dbReference type="InterPro" id="IPR000073">
    <property type="entry name" value="AB_hydrolase_1"/>
</dbReference>
<dbReference type="GO" id="GO:0016787">
    <property type="term" value="F:hydrolase activity"/>
    <property type="evidence" value="ECO:0007669"/>
    <property type="project" value="UniProtKB-KW"/>
</dbReference>
<evidence type="ECO:0000259" key="4">
    <source>
        <dbReference type="Pfam" id="PF00561"/>
    </source>
</evidence>
<name>A0A6A5ZW11_9PLEO</name>
<feature type="domain" description="AB hydrolase-1" evidence="4">
    <location>
        <begin position="50"/>
        <end position="289"/>
    </location>
</feature>
<keyword evidence="3" id="KW-0732">Signal</keyword>
<evidence type="ECO:0000313" key="5">
    <source>
        <dbReference type="EMBL" id="KAF2123235.1"/>
    </source>
</evidence>
<dbReference type="OrthoDB" id="408373at2759"/>
<keyword evidence="6" id="KW-1185">Reference proteome</keyword>
<dbReference type="Gene3D" id="3.40.50.1820">
    <property type="entry name" value="alpha/beta hydrolase"/>
    <property type="match status" value="1"/>
</dbReference>